<dbReference type="Proteomes" id="UP000327157">
    <property type="component" value="Unassembled WGS sequence"/>
</dbReference>
<gene>
    <name evidence="4" type="ORF">D8674_041409</name>
</gene>
<dbReference type="Pfam" id="PF13960">
    <property type="entry name" value="DUF4218"/>
    <property type="match status" value="1"/>
</dbReference>
<evidence type="ECO:0000313" key="5">
    <source>
        <dbReference type="Proteomes" id="UP000327157"/>
    </source>
</evidence>
<keyword evidence="5" id="KW-1185">Reference proteome</keyword>
<keyword evidence="1" id="KW-0812">Transmembrane</keyword>
<feature type="transmembrane region" description="Helical" evidence="1">
    <location>
        <begin position="106"/>
        <end position="127"/>
    </location>
</feature>
<organism evidence="4 5">
    <name type="scientific">Pyrus ussuriensis x Pyrus communis</name>
    <dbReference type="NCBI Taxonomy" id="2448454"/>
    <lineage>
        <taxon>Eukaryota</taxon>
        <taxon>Viridiplantae</taxon>
        <taxon>Streptophyta</taxon>
        <taxon>Embryophyta</taxon>
        <taxon>Tracheophyta</taxon>
        <taxon>Spermatophyta</taxon>
        <taxon>Magnoliopsida</taxon>
        <taxon>eudicotyledons</taxon>
        <taxon>Gunneridae</taxon>
        <taxon>Pentapetalae</taxon>
        <taxon>rosids</taxon>
        <taxon>fabids</taxon>
        <taxon>Rosales</taxon>
        <taxon>Rosaceae</taxon>
        <taxon>Amygdaloideae</taxon>
        <taxon>Maleae</taxon>
        <taxon>Pyrus</taxon>
    </lineage>
</organism>
<dbReference type="AlphaFoldDB" id="A0A5N5GZS6"/>
<feature type="domain" description="DUF4218" evidence="3">
    <location>
        <begin position="204"/>
        <end position="255"/>
    </location>
</feature>
<keyword evidence="1" id="KW-1133">Transmembrane helix</keyword>
<evidence type="ECO:0000259" key="3">
    <source>
        <dbReference type="Pfam" id="PF13960"/>
    </source>
</evidence>
<keyword evidence="1" id="KW-0472">Membrane</keyword>
<reference evidence="4 5" key="2">
    <citation type="submission" date="2019-11" db="EMBL/GenBank/DDBJ databases">
        <title>A de novo genome assembly of a pear dwarfing rootstock.</title>
        <authorList>
            <person name="Wang F."/>
            <person name="Wang J."/>
            <person name="Li S."/>
            <person name="Zhang Y."/>
            <person name="Fang M."/>
            <person name="Ma L."/>
            <person name="Zhao Y."/>
            <person name="Jiang S."/>
        </authorList>
    </citation>
    <scope>NUCLEOTIDE SEQUENCE [LARGE SCALE GENOMIC DNA]</scope>
    <source>
        <strain evidence="4">S2</strain>
        <tissue evidence="4">Leaf</tissue>
    </source>
</reference>
<dbReference type="InterPro" id="IPR025312">
    <property type="entry name" value="DUF4216"/>
</dbReference>
<feature type="transmembrane region" description="Helical" evidence="1">
    <location>
        <begin position="37"/>
        <end position="57"/>
    </location>
</feature>
<dbReference type="Pfam" id="PF13952">
    <property type="entry name" value="DUF4216"/>
    <property type="match status" value="1"/>
</dbReference>
<protein>
    <recommendedName>
        <fullName evidence="6">DUF4218 domain-containing protein</fullName>
    </recommendedName>
</protein>
<evidence type="ECO:0000259" key="2">
    <source>
        <dbReference type="Pfam" id="PF13952"/>
    </source>
</evidence>
<proteinExistence type="predicted"/>
<name>A0A5N5GZS6_9ROSA</name>
<sequence length="480" mass="55874">MHQVLVQIFISFEQGEMWRAELSRWLHLLDLVRKRLAWSYAFLAIGLPYYSLLVGWLRLRPIEFPGWQQLPRFGLGFEPAIQQGLLYGSMMSKSDKLERSCSRGGWWPVLVVACKLFTLAVIFVKIVDVEILQQIRFGVQKRCRLFLSCLKRQIKICGQVVRSLRNWKQWHATECPKDEFMRHPSDSPHGSIWIIYIRILRQKFEMYLQTLKRYVRNKGRPEGSIAEAYLVDECLSFCSMYLRDVESRRTRRGRNEDGIGRGVSDLHWLANYPSRVVSRYKSHIVHGFRFRIKSVDDKHKNQNCGVFVPANVPGAIGQVNCYGRVVDMFEVKYCGPTEAGDRGRAVMLFKCEWVNSESPRGMKTDQYGFTMVNFNQLGFKEDPFILASQALQAFYVEDTIEKDWHVVVRTQPRDLFDVLEDSDAIDDYDTPNLDDRILDNENFHTRVGVEETPFLESLALPTGFVNHANTDEELTDDDRE</sequence>
<dbReference type="PANTHER" id="PTHR48258:SF15">
    <property type="entry name" value="OS02G0543900 PROTEIN"/>
    <property type="match status" value="1"/>
</dbReference>
<evidence type="ECO:0000313" key="4">
    <source>
        <dbReference type="EMBL" id="KAB2620848.1"/>
    </source>
</evidence>
<comment type="caution">
    <text evidence="4">The sequence shown here is derived from an EMBL/GenBank/DDBJ whole genome shotgun (WGS) entry which is preliminary data.</text>
</comment>
<evidence type="ECO:0000256" key="1">
    <source>
        <dbReference type="SAM" id="Phobius"/>
    </source>
</evidence>
<dbReference type="EMBL" id="SMOL01000284">
    <property type="protein sequence ID" value="KAB2620848.1"/>
    <property type="molecule type" value="Genomic_DNA"/>
</dbReference>
<accession>A0A5N5GZS6</accession>
<dbReference type="OrthoDB" id="1711966at2759"/>
<reference evidence="4 5" key="1">
    <citation type="submission" date="2019-09" db="EMBL/GenBank/DDBJ databases">
        <authorList>
            <person name="Ou C."/>
        </authorList>
    </citation>
    <scope>NUCLEOTIDE SEQUENCE [LARGE SCALE GENOMIC DNA]</scope>
    <source>
        <strain evidence="4">S2</strain>
        <tissue evidence="4">Leaf</tissue>
    </source>
</reference>
<dbReference type="PANTHER" id="PTHR48258">
    <property type="entry name" value="DUF4218 DOMAIN-CONTAINING PROTEIN-RELATED"/>
    <property type="match status" value="1"/>
</dbReference>
<evidence type="ECO:0008006" key="6">
    <source>
        <dbReference type="Google" id="ProtNLM"/>
    </source>
</evidence>
<dbReference type="InterPro" id="IPR025452">
    <property type="entry name" value="DUF4218"/>
</dbReference>
<feature type="domain" description="DUF4216" evidence="2">
    <location>
        <begin position="344"/>
        <end position="407"/>
    </location>
</feature>